<proteinExistence type="predicted"/>
<gene>
    <name evidence="2" type="ORF">ROZALSC1DRAFT_25303</name>
</gene>
<organism evidence="2 3">
    <name type="scientific">Rozella allomycis (strain CSF55)</name>
    <dbReference type="NCBI Taxonomy" id="988480"/>
    <lineage>
        <taxon>Eukaryota</taxon>
        <taxon>Fungi</taxon>
        <taxon>Fungi incertae sedis</taxon>
        <taxon>Cryptomycota</taxon>
        <taxon>Cryptomycota incertae sedis</taxon>
        <taxon>Rozella</taxon>
    </lineage>
</organism>
<feature type="signal peptide" evidence="1">
    <location>
        <begin position="1"/>
        <end position="18"/>
    </location>
</feature>
<evidence type="ECO:0000256" key="1">
    <source>
        <dbReference type="SAM" id="SignalP"/>
    </source>
</evidence>
<reference evidence="3" key="1">
    <citation type="journal article" date="2018" name="Nat. Microbiol.">
        <title>Leveraging single-cell genomics to expand the fungal tree of life.</title>
        <authorList>
            <person name="Ahrendt S.R."/>
            <person name="Quandt C.A."/>
            <person name="Ciobanu D."/>
            <person name="Clum A."/>
            <person name="Salamov A."/>
            <person name="Andreopoulos B."/>
            <person name="Cheng J.F."/>
            <person name="Woyke T."/>
            <person name="Pelin A."/>
            <person name="Henrissat B."/>
            <person name="Reynolds N.K."/>
            <person name="Benny G.L."/>
            <person name="Smith M.E."/>
            <person name="James T.Y."/>
            <person name="Grigoriev I.V."/>
        </authorList>
    </citation>
    <scope>NUCLEOTIDE SEQUENCE [LARGE SCALE GENOMIC DNA]</scope>
    <source>
        <strain evidence="3">CSF55</strain>
    </source>
</reference>
<accession>A0A4P9YB38</accession>
<dbReference type="Proteomes" id="UP000281549">
    <property type="component" value="Unassembled WGS sequence"/>
</dbReference>
<evidence type="ECO:0000313" key="2">
    <source>
        <dbReference type="EMBL" id="RKP16416.1"/>
    </source>
</evidence>
<protein>
    <submittedName>
        <fullName evidence="2">Uncharacterized protein</fullName>
    </submittedName>
</protein>
<dbReference type="EMBL" id="ML006569">
    <property type="protein sequence ID" value="RKP16416.1"/>
    <property type="molecule type" value="Genomic_DNA"/>
</dbReference>
<feature type="chain" id="PRO_5020966977" evidence="1">
    <location>
        <begin position="19"/>
        <end position="414"/>
    </location>
</feature>
<sequence>MVLRLLSLTAMTIALVSSLPDIPNCQSTERVVTYPTKMGCVAKGNDVPSCAIHSEQKLKTCETCEVDAILINGQCFRFREGCRKPKGLFQCDECSDEKAKAEGDICVPKINGCKSYAKDGSCSDCGDNLRSQNKFRCYEKPKDCESDKMKEENDKLVCTQCKSDLVLVNGACFKKIDSCNKYNNDGGCEDCGDKYISKDKKMCHPRPKDCDNDKIKEENGKATCTECRNNLVLELVDTSNTDVRACFDFCKENRMVLPDNNRCEPIGYDLKDECGKSNKWTVWDSDLEKLDCMEPAIVKQHNILLLQVGTLSKFDGKDPNALNCLDLDGGKMVSCFKDINYKHRGSSFLDKYDALHYKLDGTQPHNALVIRRRSDSNFLTFSPSSQKIGWERSENRATPFVFYTELPANLNNSY</sequence>
<evidence type="ECO:0000313" key="3">
    <source>
        <dbReference type="Proteomes" id="UP000281549"/>
    </source>
</evidence>
<keyword evidence="1" id="KW-0732">Signal</keyword>
<dbReference type="AlphaFoldDB" id="A0A4P9YB38"/>
<name>A0A4P9YB38_ROZAC</name>